<dbReference type="PATRIC" id="fig|267850.7.peg.469"/>
<accession>A0A063Y8X7</accession>
<sequence>MNECLLSDKAGRRALGFKMLSTALYGSSWRGSGIHEFGARPRDFGFQPSHKELVEWRSAFIDIAVRLGTSANTNLETPARLILAERFRGMWRQKAMRDKLVDAAHKLHAYRPWGEGWKAIRSTIYFDHTRRKDRGDAEPLPDILAVLEKELKPKDLIPTIMTYVLSKGQDYWVLDTDFDHNDTSKYEEAQVRLETKALRLGEDFAASDYDLKALESSLFVNDWMPHRVAFGKGLAKGAHDLRADWQQLVKLLEQCQEDSKSFEVFGGFIEEVDSVDPELAQALLDQCAQHPELRRVLVGLHPRRAFTETDLDRCMALLDDPDTPVWMYEPILWRDTYAGLPEARVLDLAQRLLSKPNGDDVVLDALSMKLHGKDEAIDTLGSALRLVGLRAAIQRIQRDHRGSDGSMDYKVECVIAAALRFDGNEVEKLEWLDTIFAVIHEHYGYIHAFESAIATTAALMPEAFLNRVFEGTEEEQQRRLFFIEHDDSCRSPLTAIDMDVLIEWCRSRTDTRVWACVAAGINLWSKDGDQGIVTMSESAIRLLESAPEPEAVLEVFAKRTAPLSCSGSRVSVVQQRVDAIKRLVEHKSPEIAAAAGLVSEELVKWIKHEKLYEQQEDEKREQRFE</sequence>
<name>A0A063Y8X7_9GAMM</name>
<organism evidence="1 2">
    <name type="scientific">Nitrincola lacisaponensis</name>
    <dbReference type="NCBI Taxonomy" id="267850"/>
    <lineage>
        <taxon>Bacteria</taxon>
        <taxon>Pseudomonadati</taxon>
        <taxon>Pseudomonadota</taxon>
        <taxon>Gammaproteobacteria</taxon>
        <taxon>Oceanospirillales</taxon>
        <taxon>Oceanospirillaceae</taxon>
        <taxon>Nitrincola</taxon>
    </lineage>
</organism>
<dbReference type="STRING" id="267850.ADINL_0476"/>
<gene>
    <name evidence="1" type="ORF">ADINL_0476</name>
</gene>
<evidence type="ECO:0000313" key="1">
    <source>
        <dbReference type="EMBL" id="KDE40827.1"/>
    </source>
</evidence>
<reference evidence="1 2" key="1">
    <citation type="journal article" date="2005" name="Int. J. Syst. Evol. Microbiol.">
        <title>Nitrincola lacisaponensis gen. nov., sp. nov., a novel alkaliphilic bacterium isolated from an alkaline, saline lake.</title>
        <authorList>
            <person name="Dimitriu P.A."/>
            <person name="Shukla S.K."/>
            <person name="Conradt J."/>
            <person name="Marquez M.C."/>
            <person name="Ventosa A."/>
            <person name="Maglia A."/>
            <person name="Peyton B.M."/>
            <person name="Pinkart H.C."/>
            <person name="Mormile M.R."/>
        </authorList>
    </citation>
    <scope>NUCLEOTIDE SEQUENCE [LARGE SCALE GENOMIC DNA]</scope>
    <source>
        <strain evidence="1 2">4CA</strain>
    </source>
</reference>
<dbReference type="AlphaFoldDB" id="A0A063Y8X7"/>
<protein>
    <submittedName>
        <fullName evidence="1">Uncharacterized protein</fullName>
    </submittedName>
</protein>
<keyword evidence="2" id="KW-1185">Reference proteome</keyword>
<evidence type="ECO:0000313" key="2">
    <source>
        <dbReference type="Proteomes" id="UP000027318"/>
    </source>
</evidence>
<proteinExistence type="predicted"/>
<dbReference type="EMBL" id="JMSZ01000015">
    <property type="protein sequence ID" value="KDE40827.1"/>
    <property type="molecule type" value="Genomic_DNA"/>
</dbReference>
<dbReference type="Proteomes" id="UP000027318">
    <property type="component" value="Unassembled WGS sequence"/>
</dbReference>
<comment type="caution">
    <text evidence="1">The sequence shown here is derived from an EMBL/GenBank/DDBJ whole genome shotgun (WGS) entry which is preliminary data.</text>
</comment>